<evidence type="ECO:0000256" key="4">
    <source>
        <dbReference type="ARBA" id="ARBA00022692"/>
    </source>
</evidence>
<dbReference type="PANTHER" id="PTHR32552">
    <property type="entry name" value="FERRICHROME IRON RECEPTOR-RELATED"/>
    <property type="match status" value="1"/>
</dbReference>
<keyword evidence="10" id="KW-0675">Receptor</keyword>
<evidence type="ECO:0000259" key="9">
    <source>
        <dbReference type="Pfam" id="PF07715"/>
    </source>
</evidence>
<dbReference type="Pfam" id="PF07715">
    <property type="entry name" value="Plug"/>
    <property type="match status" value="1"/>
</dbReference>
<evidence type="ECO:0000313" key="10">
    <source>
        <dbReference type="EMBL" id="MFD2547973.1"/>
    </source>
</evidence>
<dbReference type="EMBL" id="JBHULR010000004">
    <property type="protein sequence ID" value="MFD2547973.1"/>
    <property type="molecule type" value="Genomic_DNA"/>
</dbReference>
<dbReference type="SUPFAM" id="SSF56935">
    <property type="entry name" value="Porins"/>
    <property type="match status" value="1"/>
</dbReference>
<feature type="domain" description="TonB-dependent receptor plug" evidence="9">
    <location>
        <begin position="64"/>
        <end position="161"/>
    </location>
</feature>
<evidence type="ECO:0000256" key="2">
    <source>
        <dbReference type="ARBA" id="ARBA00022448"/>
    </source>
</evidence>
<comment type="caution">
    <text evidence="10">The sequence shown here is derived from an EMBL/GenBank/DDBJ whole genome shotgun (WGS) entry which is preliminary data.</text>
</comment>
<evidence type="ECO:0000256" key="5">
    <source>
        <dbReference type="ARBA" id="ARBA00023136"/>
    </source>
</evidence>
<dbReference type="CDD" id="cd01347">
    <property type="entry name" value="ligand_gated_channel"/>
    <property type="match status" value="1"/>
</dbReference>
<comment type="similarity">
    <text evidence="7">Belongs to the TonB-dependent receptor family.</text>
</comment>
<keyword evidence="2 7" id="KW-0813">Transport</keyword>
<feature type="signal peptide" evidence="8">
    <location>
        <begin position="1"/>
        <end position="21"/>
    </location>
</feature>
<keyword evidence="5 7" id="KW-0472">Membrane</keyword>
<reference evidence="11" key="1">
    <citation type="journal article" date="2019" name="Int. J. Syst. Evol. Microbiol.">
        <title>The Global Catalogue of Microorganisms (GCM) 10K type strain sequencing project: providing services to taxonomists for standard genome sequencing and annotation.</title>
        <authorList>
            <consortium name="The Broad Institute Genomics Platform"/>
            <consortium name="The Broad Institute Genome Sequencing Center for Infectious Disease"/>
            <person name="Wu L."/>
            <person name="Ma J."/>
        </authorList>
    </citation>
    <scope>NUCLEOTIDE SEQUENCE [LARGE SCALE GENOMIC DNA]</scope>
    <source>
        <strain evidence="11">KCTC 42662</strain>
    </source>
</reference>
<sequence>MAKTRMLIASALFVLPYILHGQVSPSDTVKSFRMEEVEITSKYYKRYNPKQLSEGLRLEALLLRVPQHIQVINSEVLRDQGVSNLNESATRNVSGTLREELHNGISPDIYSRGGYISAQRNGVDMRPLGKGPIADDVAIVERVEFLKGPSGFMHAISDPSGAYNVVTKKPTGQTRTSVDMMTGSFGLWRAAIDTEGKLDKDNRVQYRFNLMGMRGNGFMKHDRNNRVLFAPSITYHVNENASLTAEYIYQQLNYLLLSEAQMSPYGYGTLPRDFTVTDPSIRPFSGNDHNAFLTYKRRFKKAWQLTGKLAYIHSGYDGTLFWVNAADPVDPDILNRNLVFDSNKYRVLSSQFYLTGRFKTGKISHHAIMGIDINSKSSRSWDTWATATTIYPLSISNPRYAETILNHGQGGDFDSENLTVSEENKIHRQLSYASAYVMDELFFLKDKLRVTFGLRLTASRGKTNDYGERGNSEDLVATPRLGLSYAVDTHTTLYALHDQSYLPQVGLSVNGNALKPLRGINYEMGIKRDWMDGAWNTSVSIYHIERNRLITPDPTSNLIYQTGESQSRGIEFDLKGRLAQGLNAVFNYAYTDSKITADDMIPAHVGMATPNRVKHIQNTWLNYLLPLQSFKGFNVSVGYQLLSGRAERFTSTDPLTLKDVFRLDAGAGWSNETYRVGLIINNVLNDKMYSTAWRNGGKDMYYWVQMAPIHARLSLGINL</sequence>
<evidence type="ECO:0000313" key="11">
    <source>
        <dbReference type="Proteomes" id="UP001597545"/>
    </source>
</evidence>
<evidence type="ECO:0000256" key="7">
    <source>
        <dbReference type="PROSITE-ProRule" id="PRU01360"/>
    </source>
</evidence>
<dbReference type="InterPro" id="IPR012910">
    <property type="entry name" value="Plug_dom"/>
</dbReference>
<dbReference type="Gene3D" id="2.40.170.20">
    <property type="entry name" value="TonB-dependent receptor, beta-barrel domain"/>
    <property type="match status" value="1"/>
</dbReference>
<keyword evidence="8" id="KW-0732">Signal</keyword>
<dbReference type="InterPro" id="IPR039426">
    <property type="entry name" value="TonB-dep_rcpt-like"/>
</dbReference>
<gene>
    <name evidence="10" type="ORF">ACFSR5_10000</name>
</gene>
<evidence type="ECO:0000256" key="6">
    <source>
        <dbReference type="ARBA" id="ARBA00023237"/>
    </source>
</evidence>
<evidence type="ECO:0000256" key="3">
    <source>
        <dbReference type="ARBA" id="ARBA00022452"/>
    </source>
</evidence>
<organism evidence="10 11">
    <name type="scientific">Sphingobacterium suaedae</name>
    <dbReference type="NCBI Taxonomy" id="1686402"/>
    <lineage>
        <taxon>Bacteria</taxon>
        <taxon>Pseudomonadati</taxon>
        <taxon>Bacteroidota</taxon>
        <taxon>Sphingobacteriia</taxon>
        <taxon>Sphingobacteriales</taxon>
        <taxon>Sphingobacteriaceae</taxon>
        <taxon>Sphingobacterium</taxon>
    </lineage>
</organism>
<evidence type="ECO:0000256" key="1">
    <source>
        <dbReference type="ARBA" id="ARBA00004571"/>
    </source>
</evidence>
<dbReference type="Proteomes" id="UP001597545">
    <property type="component" value="Unassembled WGS sequence"/>
</dbReference>
<keyword evidence="11" id="KW-1185">Reference proteome</keyword>
<dbReference type="InterPro" id="IPR036942">
    <property type="entry name" value="Beta-barrel_TonB_sf"/>
</dbReference>
<dbReference type="PROSITE" id="PS52016">
    <property type="entry name" value="TONB_DEPENDENT_REC_3"/>
    <property type="match status" value="1"/>
</dbReference>
<protein>
    <submittedName>
        <fullName evidence="10">TonB-dependent siderophore receptor</fullName>
    </submittedName>
</protein>
<proteinExistence type="inferred from homology"/>
<evidence type="ECO:0000256" key="8">
    <source>
        <dbReference type="SAM" id="SignalP"/>
    </source>
</evidence>
<accession>A0ABW5KHN3</accession>
<dbReference type="PANTHER" id="PTHR32552:SF74">
    <property type="entry name" value="HYDROXAMATE SIDEROPHORE RECEPTOR FHUE"/>
    <property type="match status" value="1"/>
</dbReference>
<keyword evidence="4 7" id="KW-0812">Transmembrane</keyword>
<keyword evidence="3 7" id="KW-1134">Transmembrane beta strand</keyword>
<name>A0ABW5KHN3_9SPHI</name>
<feature type="chain" id="PRO_5045537128" evidence="8">
    <location>
        <begin position="22"/>
        <end position="719"/>
    </location>
</feature>
<dbReference type="InterPro" id="IPR037066">
    <property type="entry name" value="Plug_dom_sf"/>
</dbReference>
<keyword evidence="6 7" id="KW-0998">Cell outer membrane</keyword>
<comment type="subcellular location">
    <subcellularLocation>
        <location evidence="1 7">Cell outer membrane</location>
        <topology evidence="1 7">Multi-pass membrane protein</topology>
    </subcellularLocation>
</comment>
<dbReference type="Gene3D" id="2.170.130.10">
    <property type="entry name" value="TonB-dependent receptor, plug domain"/>
    <property type="match status" value="1"/>
</dbReference>
<dbReference type="RefSeq" id="WP_380903282.1">
    <property type="nucleotide sequence ID" value="NZ_JBHUEG010000001.1"/>
</dbReference>